<dbReference type="Proteomes" id="UP000192721">
    <property type="component" value="Unassembled WGS sequence"/>
</dbReference>
<evidence type="ECO:0000313" key="2">
    <source>
        <dbReference type="Proteomes" id="UP000192721"/>
    </source>
</evidence>
<dbReference type="PANTHER" id="PTHR13812">
    <property type="entry name" value="KETIMINE REDUCTASE MU-CRYSTALLIN"/>
    <property type="match status" value="1"/>
</dbReference>
<comment type="caution">
    <text evidence="1">The sequence shown here is derived from an EMBL/GenBank/DDBJ whole genome shotgun (WGS) entry which is preliminary data.</text>
</comment>
<dbReference type="InterPro" id="IPR023401">
    <property type="entry name" value="ODC_N"/>
</dbReference>
<name>A0A1W0CBT6_9NEIS</name>
<dbReference type="GO" id="GO:0005737">
    <property type="term" value="C:cytoplasm"/>
    <property type="evidence" value="ECO:0007669"/>
    <property type="project" value="TreeGrafter"/>
</dbReference>
<dbReference type="PANTHER" id="PTHR13812:SF19">
    <property type="entry name" value="KETIMINE REDUCTASE MU-CRYSTALLIN"/>
    <property type="match status" value="1"/>
</dbReference>
<dbReference type="PIRSF" id="PIRSF001439">
    <property type="entry name" value="CryM"/>
    <property type="match status" value="1"/>
</dbReference>
<dbReference type="Gene3D" id="3.40.50.720">
    <property type="entry name" value="NAD(P)-binding Rossmann-like Domain"/>
    <property type="match status" value="1"/>
</dbReference>
<accession>A0A1W0CBT6</accession>
<gene>
    <name evidence="1" type="ORF">B0T45_22145</name>
</gene>
<dbReference type="SUPFAM" id="SSF51735">
    <property type="entry name" value="NAD(P)-binding Rossmann-fold domains"/>
    <property type="match status" value="1"/>
</dbReference>
<proteinExistence type="predicted"/>
<dbReference type="Gene3D" id="3.30.1780.10">
    <property type="entry name" value="ornithine cyclodeaminase, domain 1"/>
    <property type="match status" value="1"/>
</dbReference>
<organism evidence="1 2">
    <name type="scientific">Chromobacterium haemolyticum</name>
    <dbReference type="NCBI Taxonomy" id="394935"/>
    <lineage>
        <taxon>Bacteria</taxon>
        <taxon>Pseudomonadati</taxon>
        <taxon>Pseudomonadota</taxon>
        <taxon>Betaproteobacteria</taxon>
        <taxon>Neisseriales</taxon>
        <taxon>Chromobacteriaceae</taxon>
        <taxon>Chromobacterium</taxon>
    </lineage>
</organism>
<sequence length="314" mass="33412">MRTLDKDEILARLDLERAEALLRQGFIAYSAGRAQLPPVQHFAFAEVNGDCCVKSGYVEGESLFAVKVSSGFYDNSKRGLPSNQGMVLCFCARTGAPLALLRDEGWLTAWRTALAGRLAARVLAPSRVEAIGVVGTGLQARLQLRALQAATPCRDVWVWGRSETELAVFAAEFEPLGYRLRTTLDAEPLARACQLIVTCTPSTRPILQAGWLTPGTHVTAVGADAAGKQELAAELVAGADRVVVDSIAQCAAYGEVSHALAAGLLVRESLAELGQVLAGERPGRQSEDEITLADLTGLAVQDAQIAKCVLEAQD</sequence>
<dbReference type="InterPro" id="IPR003462">
    <property type="entry name" value="ODC_Mu_crystall"/>
</dbReference>
<dbReference type="Pfam" id="PF02423">
    <property type="entry name" value="OCD_Mu_crystall"/>
    <property type="match status" value="1"/>
</dbReference>
<dbReference type="EMBL" id="MUKV01000049">
    <property type="protein sequence ID" value="OQS32180.1"/>
    <property type="molecule type" value="Genomic_DNA"/>
</dbReference>
<dbReference type="NCBIfam" id="NF005296">
    <property type="entry name" value="PRK06823.1"/>
    <property type="match status" value="1"/>
</dbReference>
<dbReference type="InterPro" id="IPR036291">
    <property type="entry name" value="NAD(P)-bd_dom_sf"/>
</dbReference>
<evidence type="ECO:0000313" key="1">
    <source>
        <dbReference type="EMBL" id="OQS32180.1"/>
    </source>
</evidence>
<dbReference type="AlphaFoldDB" id="A0A1W0CBT6"/>
<dbReference type="RefSeq" id="WP_081557000.1">
    <property type="nucleotide sequence ID" value="NZ_MUKV01000049.1"/>
</dbReference>
<protein>
    <submittedName>
        <fullName evidence="1">Ornithine cyclodeaminase family protein</fullName>
    </submittedName>
</protein>
<reference evidence="1 2" key="1">
    <citation type="submission" date="2017-02" db="EMBL/GenBank/DDBJ databases">
        <title>Chromobacterium haemolyticum H5244.</title>
        <authorList>
            <person name="Gulvik C.A."/>
        </authorList>
    </citation>
    <scope>NUCLEOTIDE SEQUENCE [LARGE SCALE GENOMIC DNA]</scope>
    <source>
        <strain evidence="1 2">H5244</strain>
    </source>
</reference>